<accession>A0A067MVS9</accession>
<organism evidence="1 2">
    <name type="scientific">Botryobasidium botryosum (strain FD-172 SS1)</name>
    <dbReference type="NCBI Taxonomy" id="930990"/>
    <lineage>
        <taxon>Eukaryota</taxon>
        <taxon>Fungi</taxon>
        <taxon>Dikarya</taxon>
        <taxon>Basidiomycota</taxon>
        <taxon>Agaricomycotina</taxon>
        <taxon>Agaricomycetes</taxon>
        <taxon>Cantharellales</taxon>
        <taxon>Botryobasidiaceae</taxon>
        <taxon>Botryobasidium</taxon>
    </lineage>
</organism>
<gene>
    <name evidence="1" type="ORF">BOTBODRAFT_624185</name>
</gene>
<sequence length="61" mass="6887">MDVSLCTVQHMQHLALQTGSVVRWPLQVGGPRLLNRLHASFLEGCIEQSPNIYLTELQDEL</sequence>
<evidence type="ECO:0000313" key="1">
    <source>
        <dbReference type="EMBL" id="KDQ15987.1"/>
    </source>
</evidence>
<proteinExistence type="predicted"/>
<dbReference type="InParanoid" id="A0A067MVS9"/>
<dbReference type="EMBL" id="KL198030">
    <property type="protein sequence ID" value="KDQ15987.1"/>
    <property type="molecule type" value="Genomic_DNA"/>
</dbReference>
<dbReference type="HOGENOM" id="CLU_2922313_0_0_1"/>
<evidence type="ECO:0000313" key="2">
    <source>
        <dbReference type="Proteomes" id="UP000027195"/>
    </source>
</evidence>
<reference evidence="2" key="1">
    <citation type="journal article" date="2014" name="Proc. Natl. Acad. Sci. U.S.A.">
        <title>Extensive sampling of basidiomycete genomes demonstrates inadequacy of the white-rot/brown-rot paradigm for wood decay fungi.</title>
        <authorList>
            <person name="Riley R."/>
            <person name="Salamov A.A."/>
            <person name="Brown D.W."/>
            <person name="Nagy L.G."/>
            <person name="Floudas D."/>
            <person name="Held B.W."/>
            <person name="Levasseur A."/>
            <person name="Lombard V."/>
            <person name="Morin E."/>
            <person name="Otillar R."/>
            <person name="Lindquist E.A."/>
            <person name="Sun H."/>
            <person name="LaButti K.M."/>
            <person name="Schmutz J."/>
            <person name="Jabbour D."/>
            <person name="Luo H."/>
            <person name="Baker S.E."/>
            <person name="Pisabarro A.G."/>
            <person name="Walton J.D."/>
            <person name="Blanchette R.A."/>
            <person name="Henrissat B."/>
            <person name="Martin F."/>
            <person name="Cullen D."/>
            <person name="Hibbett D.S."/>
            <person name="Grigoriev I.V."/>
        </authorList>
    </citation>
    <scope>NUCLEOTIDE SEQUENCE [LARGE SCALE GENOMIC DNA]</scope>
    <source>
        <strain evidence="2">FD-172 SS1</strain>
    </source>
</reference>
<dbReference type="AlphaFoldDB" id="A0A067MVS9"/>
<protein>
    <submittedName>
        <fullName evidence="1">Uncharacterized protein</fullName>
    </submittedName>
</protein>
<name>A0A067MVS9_BOTB1</name>
<keyword evidence="2" id="KW-1185">Reference proteome</keyword>
<dbReference type="Proteomes" id="UP000027195">
    <property type="component" value="Unassembled WGS sequence"/>
</dbReference>
<dbReference type="OrthoDB" id="3203937at2759"/>